<dbReference type="PANTHER" id="PTHR45757">
    <property type="entry name" value="PROTEIN CBG23364-RELATED"/>
    <property type="match status" value="1"/>
</dbReference>
<accession>A0A915MF80</accession>
<protein>
    <submittedName>
        <fullName evidence="3">Uncharacterized protein</fullName>
    </submittedName>
</protein>
<evidence type="ECO:0000256" key="1">
    <source>
        <dbReference type="SAM" id="Phobius"/>
    </source>
</evidence>
<dbReference type="Proteomes" id="UP000887561">
    <property type="component" value="Unplaced"/>
</dbReference>
<feature type="transmembrane region" description="Helical" evidence="1">
    <location>
        <begin position="100"/>
        <end position="119"/>
    </location>
</feature>
<proteinExistence type="predicted"/>
<name>A0A915MF80_MELJA</name>
<keyword evidence="2" id="KW-1185">Reference proteome</keyword>
<dbReference type="AlphaFoldDB" id="A0A915MF80"/>
<feature type="transmembrane region" description="Helical" evidence="1">
    <location>
        <begin position="74"/>
        <end position="94"/>
    </location>
</feature>
<organism evidence="2 3">
    <name type="scientific">Meloidogyne javanica</name>
    <name type="common">Root-knot nematode worm</name>
    <dbReference type="NCBI Taxonomy" id="6303"/>
    <lineage>
        <taxon>Eukaryota</taxon>
        <taxon>Metazoa</taxon>
        <taxon>Ecdysozoa</taxon>
        <taxon>Nematoda</taxon>
        <taxon>Chromadorea</taxon>
        <taxon>Rhabditida</taxon>
        <taxon>Tylenchina</taxon>
        <taxon>Tylenchomorpha</taxon>
        <taxon>Tylenchoidea</taxon>
        <taxon>Meloidogynidae</taxon>
        <taxon>Meloidogyninae</taxon>
        <taxon>Meloidogyne</taxon>
        <taxon>Meloidogyne incognita group</taxon>
    </lineage>
</organism>
<feature type="transmembrane region" description="Helical" evidence="1">
    <location>
        <begin position="40"/>
        <end position="62"/>
    </location>
</feature>
<keyword evidence="1" id="KW-0812">Transmembrane</keyword>
<evidence type="ECO:0000313" key="3">
    <source>
        <dbReference type="WBParaSite" id="scaffold35324_cov208.g22388"/>
    </source>
</evidence>
<dbReference type="InterPro" id="IPR036259">
    <property type="entry name" value="MFS_trans_sf"/>
</dbReference>
<keyword evidence="1" id="KW-1133">Transmembrane helix</keyword>
<sequence>MEVAKTGIASALPFLLSLIGKNFAGQISDRLTSVSEKAKVIFFASISQYLMGACFLAMSLFPKFGIVNVTLMQCIYTAATVFSGLNTVGLIKGAQLWADVFLLVTACIFIGTTFFNFVIEVEPREWTKTEIQSPKLSTTTVPGTTICAEEGKKLGLDVLQIS</sequence>
<reference evidence="3" key="1">
    <citation type="submission" date="2022-11" db="UniProtKB">
        <authorList>
            <consortium name="WormBaseParasite"/>
        </authorList>
    </citation>
    <scope>IDENTIFICATION</scope>
</reference>
<dbReference type="SUPFAM" id="SSF103473">
    <property type="entry name" value="MFS general substrate transporter"/>
    <property type="match status" value="1"/>
</dbReference>
<dbReference type="WBParaSite" id="scaffold35324_cov208.g22388">
    <property type="protein sequence ID" value="scaffold35324_cov208.g22388"/>
    <property type="gene ID" value="scaffold35324_cov208.g22388"/>
</dbReference>
<evidence type="ECO:0000313" key="2">
    <source>
        <dbReference type="Proteomes" id="UP000887561"/>
    </source>
</evidence>
<dbReference type="PANTHER" id="PTHR45757:SF11">
    <property type="entry name" value="MAJOR FACILITATOR SUPERFAMILY (MFS) PROFILE DOMAIN-CONTAINING PROTEIN"/>
    <property type="match status" value="1"/>
</dbReference>
<keyword evidence="1" id="KW-0472">Membrane</keyword>
<dbReference type="GO" id="GO:0016020">
    <property type="term" value="C:membrane"/>
    <property type="evidence" value="ECO:0007669"/>
    <property type="project" value="TreeGrafter"/>
</dbReference>